<dbReference type="AlphaFoldDB" id="A0A4Y7IQN6"/>
<dbReference type="STRING" id="3469.A0A4Y7IQN6"/>
<dbReference type="Gramene" id="RZC50031">
    <property type="protein sequence ID" value="RZC50031"/>
    <property type="gene ID" value="C5167_018457"/>
</dbReference>
<sequence length="166" mass="18221">MVNLVLMITAELDNLTDLQPQGGCDDANFPFYIKIKCGNCGEVSPKETCLVLSDTVSIPKSRGTTNLVQKCKFCGREGNITMIPGKGRPLTLEAGETEEYVPLMLFDCRGIEPVEFAFGDGWKVQSTDGTKYEGIDLSSGEFSEYCEKGQAPVMISNLKSKFEILK</sequence>
<organism evidence="4 5">
    <name type="scientific">Papaver somniferum</name>
    <name type="common">Opium poppy</name>
    <dbReference type="NCBI Taxonomy" id="3469"/>
    <lineage>
        <taxon>Eukaryota</taxon>
        <taxon>Viridiplantae</taxon>
        <taxon>Streptophyta</taxon>
        <taxon>Embryophyta</taxon>
        <taxon>Tracheophyta</taxon>
        <taxon>Spermatophyta</taxon>
        <taxon>Magnoliopsida</taxon>
        <taxon>Ranunculales</taxon>
        <taxon>Papaveraceae</taxon>
        <taxon>Papaveroideae</taxon>
        <taxon>Papaver</taxon>
    </lineage>
</organism>
<keyword evidence="3" id="KW-0862">Zinc</keyword>
<keyword evidence="5" id="KW-1185">Reference proteome</keyword>
<dbReference type="GO" id="GO:0008270">
    <property type="term" value="F:zinc ion binding"/>
    <property type="evidence" value="ECO:0007669"/>
    <property type="project" value="TreeGrafter"/>
</dbReference>
<evidence type="ECO:0000256" key="2">
    <source>
        <dbReference type="ARBA" id="ARBA00022723"/>
    </source>
</evidence>
<dbReference type="OMA" id="TAHFVWR"/>
<evidence type="ECO:0000256" key="1">
    <source>
        <dbReference type="ARBA" id="ARBA00007818"/>
    </source>
</evidence>
<dbReference type="SUPFAM" id="SSF141678">
    <property type="entry name" value="MAL13P1.257-like"/>
    <property type="match status" value="1"/>
</dbReference>
<evidence type="ECO:0000313" key="4">
    <source>
        <dbReference type="EMBL" id="RZC50031.1"/>
    </source>
</evidence>
<dbReference type="OrthoDB" id="10248838at2759"/>
<comment type="similarity">
    <text evidence="1">Belongs to the UPF0587 family.</text>
</comment>
<gene>
    <name evidence="4" type="ORF">C5167_018457</name>
</gene>
<evidence type="ECO:0000256" key="3">
    <source>
        <dbReference type="ARBA" id="ARBA00022833"/>
    </source>
</evidence>
<evidence type="ECO:0000313" key="5">
    <source>
        <dbReference type="Proteomes" id="UP000316621"/>
    </source>
</evidence>
<dbReference type="PANTHER" id="PTHR12857">
    <property type="entry name" value="CXXC MOTIF CONTAINING ZINC BINDING PROTEIN"/>
    <property type="match status" value="1"/>
</dbReference>
<accession>A0A4Y7IQN6</accession>
<proteinExistence type="inferred from homology"/>
<dbReference type="Pfam" id="PF05907">
    <property type="entry name" value="CXXC_Zn-b_euk"/>
    <property type="match status" value="1"/>
</dbReference>
<name>A0A4Y7IQN6_PAPSO</name>
<dbReference type="InterPro" id="IPR008584">
    <property type="entry name" value="CXXC_Zn-binding_euk"/>
</dbReference>
<dbReference type="Proteomes" id="UP000316621">
    <property type="component" value="Chromosome 2"/>
</dbReference>
<protein>
    <recommendedName>
        <fullName evidence="6">CXXC motif containing zinc binding protein</fullName>
    </recommendedName>
</protein>
<evidence type="ECO:0008006" key="6">
    <source>
        <dbReference type="Google" id="ProtNLM"/>
    </source>
</evidence>
<keyword evidence="2" id="KW-0479">Metal-binding</keyword>
<dbReference type="PANTHER" id="PTHR12857:SF0">
    <property type="entry name" value="CXXC MOTIF CONTAINING ZINC BINDING PROTEIN"/>
    <property type="match status" value="1"/>
</dbReference>
<reference evidence="4 5" key="1">
    <citation type="journal article" date="2018" name="Science">
        <title>The opium poppy genome and morphinan production.</title>
        <authorList>
            <person name="Guo L."/>
            <person name="Winzer T."/>
            <person name="Yang X."/>
            <person name="Li Y."/>
            <person name="Ning Z."/>
            <person name="He Z."/>
            <person name="Teodor R."/>
            <person name="Lu Y."/>
            <person name="Bowser T.A."/>
            <person name="Graham I.A."/>
            <person name="Ye K."/>
        </authorList>
    </citation>
    <scope>NUCLEOTIDE SEQUENCE [LARGE SCALE GENOMIC DNA]</scope>
    <source>
        <strain evidence="5">cv. HN1</strain>
        <tissue evidence="4">Leaves</tissue>
    </source>
</reference>
<dbReference type="EMBL" id="CM010716">
    <property type="protein sequence ID" value="RZC50031.1"/>
    <property type="molecule type" value="Genomic_DNA"/>
</dbReference>